<dbReference type="InterPro" id="IPR023093">
    <property type="entry name" value="ScpA-like_C"/>
</dbReference>
<dbReference type="GO" id="GO:0008278">
    <property type="term" value="C:cohesin complex"/>
    <property type="evidence" value="ECO:0007669"/>
    <property type="project" value="InterPro"/>
</dbReference>
<dbReference type="Pfam" id="PF04825">
    <property type="entry name" value="Rad21_Rec8_N"/>
    <property type="match status" value="1"/>
</dbReference>
<dbReference type="OrthoDB" id="10071381at2759"/>
<keyword evidence="11" id="KW-1185">Reference proteome</keyword>
<keyword evidence="3" id="KW-0498">Mitosis</keyword>
<keyword evidence="3" id="KW-0132">Cell division</keyword>
<sequence>MFYSHFILARKGPLGIIWIAAHLQGKLRKNQVTETNISASVDSILFPDVPIALRLSGHLLLGVVRIYSRKVNYLYHDCSEALVKIKQAFHCSSVDLPPEASKVAFHSITLRENFDLDELEASFKWDKIHTLSGESMDDHVSARDLITLQDEKQEHFRGSLFDLDERFPGSSDPYSILFESNKEHAEEPLHASSQVLLHQEIGVLVLEEEVLPPFPVDEEMELDREEVMHTDQGVPLSVGEKGKSSVFHPQSIPDIEKLRAAPERKGPEPFFMELLEEQLPSSNTPLKPSQDNGNLDELGFRDVEVTPGLHETSLSSGPSPIIGGEYDKYSGNEDVLGEILGGRTPAFKVASPSGVVQESAQQKRKRRKRKPFFDDNPSLSSMSMKKQLAGASDLLRQRSKILRMDCEVRGFGMPSLPGMSGPLRDLYSCFTGLPSEAQRCTSRINEETYTQFYEDRVRDPEAEFPVGDKDPLHNSEAPVYSHHSSPQYITQQISANNAEENGMDTQESQIPCVSGAAAGQQDEFIAEVEIGQHMVDAGDTLTSVCCPPEASGQADDMIVHSEAFATQASSKGAKHTTPVSSPELTHTPARTLNVSAHGNDGVPKLDFLEATRDNGAEDPFINETETNSHKKEKLSHNSYGWSVRTKSVAKYLKSIFEKMEATSGGSQPVQVSLDSLLNGRPRKEAARLYFETLVLKSRDYIDVEQKAGFAEIMLSSTPLLRKDIL</sequence>
<dbReference type="Gene3D" id="1.10.10.580">
    <property type="entry name" value="Structural maintenance of chromosome 1. Chain E"/>
    <property type="match status" value="1"/>
</dbReference>
<comment type="similarity">
    <text evidence="2">Belongs to the rad21 family.</text>
</comment>
<comment type="caution">
    <text evidence="10">The sequence shown here is derived from an EMBL/GenBank/DDBJ whole genome shotgun (WGS) entry which is preliminary data.</text>
</comment>
<reference evidence="10" key="1">
    <citation type="submission" date="2021-01" db="EMBL/GenBank/DDBJ databases">
        <title>Adiantum capillus-veneris genome.</title>
        <authorList>
            <person name="Fang Y."/>
            <person name="Liao Q."/>
        </authorList>
    </citation>
    <scope>NUCLEOTIDE SEQUENCE</scope>
    <source>
        <strain evidence="10">H3</strain>
        <tissue evidence="10">Leaf</tissue>
    </source>
</reference>
<dbReference type="GO" id="GO:0003682">
    <property type="term" value="F:chromatin binding"/>
    <property type="evidence" value="ECO:0007669"/>
    <property type="project" value="TreeGrafter"/>
</dbReference>
<dbReference type="PANTHER" id="PTHR12585">
    <property type="entry name" value="SCC1 / RAD21 FAMILY MEMBER"/>
    <property type="match status" value="1"/>
</dbReference>
<dbReference type="AlphaFoldDB" id="A0A9D4U2Q4"/>
<dbReference type="FunFam" id="1.10.10.580:FF:000002">
    <property type="entry name" value="Sister chromatid cohesion 1 protein 4"/>
    <property type="match status" value="1"/>
</dbReference>
<feature type="domain" description="Rad21/Rec8-like protein N-terminal" evidence="9">
    <location>
        <begin position="1"/>
        <end position="101"/>
    </location>
</feature>
<dbReference type="SUPFAM" id="SSF46785">
    <property type="entry name" value="Winged helix' DNA-binding domain"/>
    <property type="match status" value="1"/>
</dbReference>
<evidence type="ECO:0000256" key="6">
    <source>
        <dbReference type="ARBA" id="ARBA00064543"/>
    </source>
</evidence>
<dbReference type="GO" id="GO:1990414">
    <property type="term" value="P:replication-born double-strand break repair via sister chromatid exchange"/>
    <property type="evidence" value="ECO:0007669"/>
    <property type="project" value="TreeGrafter"/>
</dbReference>
<name>A0A9D4U2Q4_ADICA</name>
<gene>
    <name evidence="10" type="ORF">GOP47_0024755</name>
</gene>
<evidence type="ECO:0000256" key="3">
    <source>
        <dbReference type="ARBA" id="ARBA00022776"/>
    </source>
</evidence>
<dbReference type="InterPro" id="IPR006910">
    <property type="entry name" value="Rad21_Rec8_N"/>
</dbReference>
<evidence type="ECO:0000256" key="1">
    <source>
        <dbReference type="ARBA" id="ARBA00004123"/>
    </source>
</evidence>
<feature type="region of interest" description="Disordered" evidence="7">
    <location>
        <begin position="566"/>
        <end position="585"/>
    </location>
</feature>
<dbReference type="Pfam" id="PF04824">
    <property type="entry name" value="Rad21_Rec8"/>
    <property type="match status" value="1"/>
</dbReference>
<evidence type="ECO:0000256" key="5">
    <source>
        <dbReference type="ARBA" id="ARBA00023242"/>
    </source>
</evidence>
<evidence type="ECO:0000259" key="8">
    <source>
        <dbReference type="Pfam" id="PF04824"/>
    </source>
</evidence>
<organism evidence="10 11">
    <name type="scientific">Adiantum capillus-veneris</name>
    <name type="common">Maidenhair fern</name>
    <dbReference type="NCBI Taxonomy" id="13818"/>
    <lineage>
        <taxon>Eukaryota</taxon>
        <taxon>Viridiplantae</taxon>
        <taxon>Streptophyta</taxon>
        <taxon>Embryophyta</taxon>
        <taxon>Tracheophyta</taxon>
        <taxon>Polypodiopsida</taxon>
        <taxon>Polypodiidae</taxon>
        <taxon>Polypodiales</taxon>
        <taxon>Pteridineae</taxon>
        <taxon>Pteridaceae</taxon>
        <taxon>Vittarioideae</taxon>
        <taxon>Adiantum</taxon>
    </lineage>
</organism>
<dbReference type="GO" id="GO:0007062">
    <property type="term" value="P:sister chromatid cohesion"/>
    <property type="evidence" value="ECO:0007669"/>
    <property type="project" value="InterPro"/>
</dbReference>
<feature type="domain" description="Rad21/Rec8-like protein C-terminal eukaryotic" evidence="8">
    <location>
        <begin position="670"/>
        <end position="718"/>
    </location>
</feature>
<evidence type="ECO:0000256" key="2">
    <source>
        <dbReference type="ARBA" id="ARBA00009870"/>
    </source>
</evidence>
<dbReference type="EMBL" id="JABFUD020000024">
    <property type="protein sequence ID" value="KAI5060335.1"/>
    <property type="molecule type" value="Genomic_DNA"/>
</dbReference>
<keyword evidence="5" id="KW-0539">Nucleus</keyword>
<comment type="subcellular location">
    <subcellularLocation>
        <location evidence="1">Nucleus</location>
    </subcellularLocation>
</comment>
<dbReference type="InterPro" id="IPR006909">
    <property type="entry name" value="Rad21/Rec8_C_eu"/>
</dbReference>
<evidence type="ECO:0000256" key="7">
    <source>
        <dbReference type="SAM" id="MobiDB-lite"/>
    </source>
</evidence>
<dbReference type="InterPro" id="IPR039781">
    <property type="entry name" value="Rad21/Rec8-like"/>
</dbReference>
<evidence type="ECO:0000313" key="10">
    <source>
        <dbReference type="EMBL" id="KAI5060335.1"/>
    </source>
</evidence>
<dbReference type="GO" id="GO:0005634">
    <property type="term" value="C:nucleus"/>
    <property type="evidence" value="ECO:0007669"/>
    <property type="project" value="UniProtKB-SubCell"/>
</dbReference>
<feature type="region of interest" description="Disordered" evidence="7">
    <location>
        <begin position="350"/>
        <end position="381"/>
    </location>
</feature>
<evidence type="ECO:0000256" key="4">
    <source>
        <dbReference type="ARBA" id="ARBA00022829"/>
    </source>
</evidence>
<protein>
    <submittedName>
        <fullName evidence="10">Uncharacterized protein</fullName>
    </submittedName>
</protein>
<comment type="subunit">
    <text evidence="6">Component of the cohesin complex.</text>
</comment>
<dbReference type="InterPro" id="IPR036390">
    <property type="entry name" value="WH_DNA-bd_sf"/>
</dbReference>
<dbReference type="PANTHER" id="PTHR12585:SF69">
    <property type="entry name" value="FI11703P"/>
    <property type="match status" value="1"/>
</dbReference>
<keyword evidence="4" id="KW-0159">Chromosome partition</keyword>
<dbReference type="Proteomes" id="UP000886520">
    <property type="component" value="Chromosome 24"/>
</dbReference>
<evidence type="ECO:0000259" key="9">
    <source>
        <dbReference type="Pfam" id="PF04825"/>
    </source>
</evidence>
<dbReference type="GO" id="GO:0007059">
    <property type="term" value="P:chromosome segregation"/>
    <property type="evidence" value="ECO:0007669"/>
    <property type="project" value="UniProtKB-KW"/>
</dbReference>
<proteinExistence type="inferred from homology"/>
<evidence type="ECO:0000313" key="11">
    <source>
        <dbReference type="Proteomes" id="UP000886520"/>
    </source>
</evidence>
<accession>A0A9D4U2Q4</accession>
<keyword evidence="3" id="KW-0131">Cell cycle</keyword>